<evidence type="ECO:0000313" key="2">
    <source>
        <dbReference type="Proteomes" id="UP001057375"/>
    </source>
</evidence>
<sequence length="80" mass="8575">MVVANSFLAQSKKAITKSPAAGHYVFKVGIVDHKPNQGNHGFTGRRYFPVFCPGEDGVKGRPKILGFLLLEGGKGLNASF</sequence>
<reference evidence="1" key="1">
    <citation type="submission" date="2022-03" db="EMBL/GenBank/DDBJ databases">
        <title>Draft genome sequence of Aduncisulcus paluster, a free-living microaerophilic Fornicata.</title>
        <authorList>
            <person name="Yuyama I."/>
            <person name="Kume K."/>
            <person name="Tamura T."/>
            <person name="Inagaki Y."/>
            <person name="Hashimoto T."/>
        </authorList>
    </citation>
    <scope>NUCLEOTIDE SEQUENCE</scope>
    <source>
        <strain evidence="1">NY0171</strain>
    </source>
</reference>
<feature type="non-terminal residue" evidence="1">
    <location>
        <position position="80"/>
    </location>
</feature>
<evidence type="ECO:0000313" key="1">
    <source>
        <dbReference type="EMBL" id="GKT33777.1"/>
    </source>
</evidence>
<proteinExistence type="predicted"/>
<dbReference type="Proteomes" id="UP001057375">
    <property type="component" value="Unassembled WGS sequence"/>
</dbReference>
<organism evidence="1 2">
    <name type="scientific">Aduncisulcus paluster</name>
    <dbReference type="NCBI Taxonomy" id="2918883"/>
    <lineage>
        <taxon>Eukaryota</taxon>
        <taxon>Metamonada</taxon>
        <taxon>Carpediemonas-like organisms</taxon>
        <taxon>Aduncisulcus</taxon>
    </lineage>
</organism>
<accession>A0ABQ5KMP1</accession>
<keyword evidence="2" id="KW-1185">Reference proteome</keyword>
<protein>
    <submittedName>
        <fullName evidence="1">Uncharacterized protein</fullName>
    </submittedName>
</protein>
<name>A0ABQ5KMP1_9EUKA</name>
<dbReference type="EMBL" id="BQXS01003159">
    <property type="protein sequence ID" value="GKT33777.1"/>
    <property type="molecule type" value="Genomic_DNA"/>
</dbReference>
<gene>
    <name evidence="1" type="ORF">ADUPG1_002635</name>
</gene>
<comment type="caution">
    <text evidence="1">The sequence shown here is derived from an EMBL/GenBank/DDBJ whole genome shotgun (WGS) entry which is preliminary data.</text>
</comment>